<proteinExistence type="predicted"/>
<feature type="compositionally biased region" description="Polar residues" evidence="1">
    <location>
        <begin position="19"/>
        <end position="39"/>
    </location>
</feature>
<name>A0A1W1IAV6_9BACT</name>
<evidence type="ECO:0000313" key="2">
    <source>
        <dbReference type="EMBL" id="SLM50132.1"/>
    </source>
</evidence>
<organism evidence="2 3">
    <name type="scientific">Nitrospira japonica</name>
    <dbReference type="NCBI Taxonomy" id="1325564"/>
    <lineage>
        <taxon>Bacteria</taxon>
        <taxon>Pseudomonadati</taxon>
        <taxon>Nitrospirota</taxon>
        <taxon>Nitrospiria</taxon>
        <taxon>Nitrospirales</taxon>
        <taxon>Nitrospiraceae</taxon>
        <taxon>Nitrospira</taxon>
    </lineage>
</organism>
<dbReference type="EMBL" id="LT828648">
    <property type="protein sequence ID" value="SLM50132.1"/>
    <property type="molecule type" value="Genomic_DNA"/>
</dbReference>
<protein>
    <submittedName>
        <fullName evidence="2">Uncharacterized protein</fullName>
    </submittedName>
</protein>
<dbReference type="AlphaFoldDB" id="A0A1W1IAV6"/>
<feature type="region of interest" description="Disordered" evidence="1">
    <location>
        <begin position="1"/>
        <end position="57"/>
    </location>
</feature>
<evidence type="ECO:0000313" key="3">
    <source>
        <dbReference type="Proteomes" id="UP000192042"/>
    </source>
</evidence>
<keyword evidence="3" id="KW-1185">Reference proteome</keyword>
<evidence type="ECO:0000256" key="1">
    <source>
        <dbReference type="SAM" id="MobiDB-lite"/>
    </source>
</evidence>
<dbReference type="KEGG" id="nja:NSJP_3965"/>
<reference evidence="2 3" key="1">
    <citation type="submission" date="2017-03" db="EMBL/GenBank/DDBJ databases">
        <authorList>
            <person name="Afonso C.L."/>
            <person name="Miller P.J."/>
            <person name="Scott M.A."/>
            <person name="Spackman E."/>
            <person name="Goraichik I."/>
            <person name="Dimitrov K.M."/>
            <person name="Suarez D.L."/>
            <person name="Swayne D.E."/>
        </authorList>
    </citation>
    <scope>NUCLEOTIDE SEQUENCE [LARGE SCALE GENOMIC DNA]</scope>
    <source>
        <strain evidence="2">Genome sequencing of Nitrospira japonica strain NJ11</strain>
    </source>
</reference>
<dbReference type="Proteomes" id="UP000192042">
    <property type="component" value="Chromosome I"/>
</dbReference>
<sequence length="110" mass="12079">MKWCLLRSGPTKGDLKIEQNGSDQNHAMEGTGNTPSNFRSPPHTGAGRLPHSKAWHRGQDERRLGQQGGMNLIELLGAGKALAKEACHFMPTPRDSMAGRKSVNRSHFAY</sequence>
<accession>A0A1W1IAV6</accession>
<gene>
    <name evidence="2" type="ORF">NSJP_3965</name>
</gene>